<evidence type="ECO:0000256" key="1">
    <source>
        <dbReference type="SAM" id="SignalP"/>
    </source>
</evidence>
<protein>
    <submittedName>
        <fullName evidence="2">Uncharacterized protein</fullName>
    </submittedName>
</protein>
<gene>
    <name evidence="2" type="ORF">TA5114_03414</name>
</gene>
<dbReference type="EMBL" id="CYUE01000025">
    <property type="protein sequence ID" value="CUK27586.1"/>
    <property type="molecule type" value="Genomic_DNA"/>
</dbReference>
<keyword evidence="1" id="KW-0732">Signal</keyword>
<sequence>MVKFAGKAIAAAVFAMSVASSANAATCANRDAVVDRLNANFGESLIANAMSASNNVMEIYAKPNSSTWTILLTLPQRRLTCLVASGRGEGRLQAFLHDL</sequence>
<feature type="signal peptide" evidence="1">
    <location>
        <begin position="1"/>
        <end position="24"/>
    </location>
</feature>
<dbReference type="OrthoDB" id="9810895at2"/>
<dbReference type="AlphaFoldDB" id="A0A0P1IVR7"/>
<dbReference type="RefSeq" id="WP_058316503.1">
    <property type="nucleotide sequence ID" value="NZ_CYUE01000025.1"/>
</dbReference>
<dbReference type="STRING" id="1715691.TA5113_02553"/>
<proteinExistence type="predicted"/>
<name>A0A0P1IVR7_9RHOB</name>
<keyword evidence="3" id="KW-1185">Reference proteome</keyword>
<accession>A0A0P1IVR7</accession>
<dbReference type="Proteomes" id="UP000051184">
    <property type="component" value="Unassembled WGS sequence"/>
</dbReference>
<organism evidence="2 3">
    <name type="scientific">Cognatishimia activa</name>
    <dbReference type="NCBI Taxonomy" id="1715691"/>
    <lineage>
        <taxon>Bacteria</taxon>
        <taxon>Pseudomonadati</taxon>
        <taxon>Pseudomonadota</taxon>
        <taxon>Alphaproteobacteria</taxon>
        <taxon>Rhodobacterales</taxon>
        <taxon>Paracoccaceae</taxon>
        <taxon>Cognatishimia</taxon>
    </lineage>
</organism>
<reference evidence="3" key="1">
    <citation type="submission" date="2015-09" db="EMBL/GenBank/DDBJ databases">
        <authorList>
            <person name="Rodrigo-Torres Lidia"/>
            <person name="Arahal R.David."/>
        </authorList>
    </citation>
    <scope>NUCLEOTIDE SEQUENCE [LARGE SCALE GENOMIC DNA]</scope>
    <source>
        <strain evidence="3">CECT 5114</strain>
    </source>
</reference>
<feature type="chain" id="PRO_5006065664" evidence="1">
    <location>
        <begin position="25"/>
        <end position="99"/>
    </location>
</feature>
<evidence type="ECO:0000313" key="2">
    <source>
        <dbReference type="EMBL" id="CUK27586.1"/>
    </source>
</evidence>
<evidence type="ECO:0000313" key="3">
    <source>
        <dbReference type="Proteomes" id="UP000051184"/>
    </source>
</evidence>